<dbReference type="Pfam" id="PF00593">
    <property type="entry name" value="TonB_dep_Rec_b-barrel"/>
    <property type="match status" value="1"/>
</dbReference>
<dbReference type="InterPro" id="IPR036942">
    <property type="entry name" value="Beta-barrel_TonB_sf"/>
</dbReference>
<protein>
    <submittedName>
        <fullName evidence="13">SusC/RagA family TonB-linked outer membrane protein</fullName>
    </submittedName>
</protein>
<reference evidence="14" key="1">
    <citation type="journal article" date="2019" name="Int. J. Syst. Evol. Microbiol.">
        <title>The Global Catalogue of Microorganisms (GCM) 10K type strain sequencing project: providing services to taxonomists for standard genome sequencing and annotation.</title>
        <authorList>
            <consortium name="The Broad Institute Genomics Platform"/>
            <consortium name="The Broad Institute Genome Sequencing Center for Infectious Disease"/>
            <person name="Wu L."/>
            <person name="Ma J."/>
        </authorList>
    </citation>
    <scope>NUCLEOTIDE SEQUENCE [LARGE SCALE GENOMIC DNA]</scope>
    <source>
        <strain evidence="14">CCUG 66188</strain>
    </source>
</reference>
<evidence type="ECO:0000256" key="5">
    <source>
        <dbReference type="ARBA" id="ARBA00023077"/>
    </source>
</evidence>
<dbReference type="NCBIfam" id="TIGR04056">
    <property type="entry name" value="OMP_RagA_SusC"/>
    <property type="match status" value="1"/>
</dbReference>
<dbReference type="Gene3D" id="2.170.130.10">
    <property type="entry name" value="TonB-dependent receptor, plug domain"/>
    <property type="match status" value="1"/>
</dbReference>
<feature type="chain" id="PRO_5045888646" evidence="10">
    <location>
        <begin position="25"/>
        <end position="1068"/>
    </location>
</feature>
<evidence type="ECO:0000256" key="4">
    <source>
        <dbReference type="ARBA" id="ARBA00022692"/>
    </source>
</evidence>
<organism evidence="13 14">
    <name type="scientific">Dysgonomonas termitidis</name>
    <dbReference type="NCBI Taxonomy" id="1516126"/>
    <lineage>
        <taxon>Bacteria</taxon>
        <taxon>Pseudomonadati</taxon>
        <taxon>Bacteroidota</taxon>
        <taxon>Bacteroidia</taxon>
        <taxon>Bacteroidales</taxon>
        <taxon>Dysgonomonadaceae</taxon>
        <taxon>Dysgonomonas</taxon>
    </lineage>
</organism>
<name>A0ABV9KRN5_9BACT</name>
<dbReference type="SUPFAM" id="SSF56935">
    <property type="entry name" value="Porins"/>
    <property type="match status" value="1"/>
</dbReference>
<keyword evidence="2 8" id="KW-0813">Transport</keyword>
<evidence type="ECO:0000259" key="11">
    <source>
        <dbReference type="Pfam" id="PF00593"/>
    </source>
</evidence>
<dbReference type="EMBL" id="JBHSGN010000016">
    <property type="protein sequence ID" value="MFC4672628.1"/>
    <property type="molecule type" value="Genomic_DNA"/>
</dbReference>
<keyword evidence="5 9" id="KW-0798">TonB box</keyword>
<proteinExistence type="inferred from homology"/>
<evidence type="ECO:0000256" key="6">
    <source>
        <dbReference type="ARBA" id="ARBA00023136"/>
    </source>
</evidence>
<keyword evidence="6 8" id="KW-0472">Membrane</keyword>
<evidence type="ECO:0000313" key="14">
    <source>
        <dbReference type="Proteomes" id="UP001596023"/>
    </source>
</evidence>
<sequence>MQKSNKLISLCIVALFFLSVNVYAQQRAVTGTVTDSKGETLIGVSIIAKGATTGTITDMNGKYSISVPSGSNALIAKYIGMKEKEVAISGPIVDIVMEEDNAQLDEVVVIGYGAVRKKDLTGAVSSVGENVLKNIPVTSAASAITGRLAGVSVITTEGSPDAAINVRVRGGGSISQDNSPLFIVDGFQVSNIDDVPPGDIESMHVLKDASSTAIYGAKGANGVILITTKSGRAGKTTVRMNASVGFSDMYNETPVLSPYEYVYLQRELDLADNANFFKYYGRWEDIDIYKSRQGTNWQKKLYGETGVKQNYNLSISGGDQSLSYSISYTRDDESYIMKTSEYKRDNLNIKIDKTFGKYLRLEFNPKMSRRVIDGASVSSGGKLRDAVKFAPVNTQTSISLDDAENGYNSENISNLNDPYFNVVNEYKKQIKFSNSYNAALTWNILKGLSLRAEGIYGFLNDRTDQIYLKNTGEANQKAGQPVAYRTYWDGNNWTARGILSYNNKIKEHYFDAMAAIEYNHSVKNRMVINSDYFPHDYTAENILAMWNNGKAEPTYTTIEEPSRTKSYFGRANYIYNDRYYATFTLRADGTNVFAPGNKWGVFPAGSIAWRVSEEDFMQVTQNWMPNMKIRASYGLAGNARVGSYWRQTYNAVTNTKNLYYVNEVGQSSLQPGKELRNENLSWETKYSTNLGLDFGFLDNRIGLTVDYYKDVTKDLIMQVDLPSNSGYETQYQNLGQTTNKGLEITLNGTLISQKDFFLDMNFNISFNKNRVDALYGKEKDQMIISGTNALEIGRDNYRVVVGEEVGLMYGYVSDGMYSFDDFTFDEVGRKWVIKEGVVDCQGVLTRAGNYYGPGHMKLKDLNGDGKIDADNDRKIVGRAQPKHTGGFSFTAGWKGFDLVAMFNWSYGNDILNASKVDYNSYAGSKRYQNMTTEMNLANRFTFIDPATGRNIYSGDYANPGLLQQLNTNASYWHPMTNATVMTDWAVEDGSFLRLGNLTFGYTLPKKITRRFAVENLRLYGTVNNVFCLTSYSGQDPEVSTSGSNLSPGIDYSAYPKSRTCIFGINVTF</sequence>
<feature type="domain" description="TonB-dependent receptor-like beta-barrel" evidence="11">
    <location>
        <begin position="386"/>
        <end position="1024"/>
    </location>
</feature>
<evidence type="ECO:0000256" key="3">
    <source>
        <dbReference type="ARBA" id="ARBA00022452"/>
    </source>
</evidence>
<evidence type="ECO:0000256" key="7">
    <source>
        <dbReference type="ARBA" id="ARBA00023237"/>
    </source>
</evidence>
<dbReference type="Proteomes" id="UP001596023">
    <property type="component" value="Unassembled WGS sequence"/>
</dbReference>
<dbReference type="Gene3D" id="2.60.40.1120">
    <property type="entry name" value="Carboxypeptidase-like, regulatory domain"/>
    <property type="match status" value="1"/>
</dbReference>
<evidence type="ECO:0000259" key="12">
    <source>
        <dbReference type="Pfam" id="PF07715"/>
    </source>
</evidence>
<accession>A0ABV9KRN5</accession>
<keyword evidence="14" id="KW-1185">Reference proteome</keyword>
<evidence type="ECO:0000256" key="1">
    <source>
        <dbReference type="ARBA" id="ARBA00004571"/>
    </source>
</evidence>
<comment type="subcellular location">
    <subcellularLocation>
        <location evidence="1 8">Cell outer membrane</location>
        <topology evidence="1 8">Multi-pass membrane protein</topology>
    </subcellularLocation>
</comment>
<keyword evidence="7 8" id="KW-0998">Cell outer membrane</keyword>
<evidence type="ECO:0000256" key="10">
    <source>
        <dbReference type="SAM" id="SignalP"/>
    </source>
</evidence>
<keyword evidence="10" id="KW-0732">Signal</keyword>
<feature type="signal peptide" evidence="10">
    <location>
        <begin position="1"/>
        <end position="24"/>
    </location>
</feature>
<comment type="similarity">
    <text evidence="8 9">Belongs to the TonB-dependent receptor family.</text>
</comment>
<dbReference type="InterPro" id="IPR008969">
    <property type="entry name" value="CarboxyPept-like_regulatory"/>
</dbReference>
<dbReference type="InterPro" id="IPR023996">
    <property type="entry name" value="TonB-dep_OMP_SusC/RagA"/>
</dbReference>
<evidence type="ECO:0000256" key="8">
    <source>
        <dbReference type="PROSITE-ProRule" id="PRU01360"/>
    </source>
</evidence>
<dbReference type="RefSeq" id="WP_379993817.1">
    <property type="nucleotide sequence ID" value="NZ_JBHSGN010000016.1"/>
</dbReference>
<keyword evidence="4 8" id="KW-0812">Transmembrane</keyword>
<dbReference type="SUPFAM" id="SSF49464">
    <property type="entry name" value="Carboxypeptidase regulatory domain-like"/>
    <property type="match status" value="1"/>
</dbReference>
<dbReference type="PROSITE" id="PS52016">
    <property type="entry name" value="TONB_DEPENDENT_REC_3"/>
    <property type="match status" value="1"/>
</dbReference>
<gene>
    <name evidence="13" type="ORF">ACFO6W_02865</name>
</gene>
<dbReference type="NCBIfam" id="TIGR04057">
    <property type="entry name" value="SusC_RagA_signa"/>
    <property type="match status" value="1"/>
</dbReference>
<evidence type="ECO:0000256" key="9">
    <source>
        <dbReference type="RuleBase" id="RU003357"/>
    </source>
</evidence>
<dbReference type="InterPro" id="IPR000531">
    <property type="entry name" value="Beta-barrel_TonB"/>
</dbReference>
<dbReference type="Gene3D" id="2.40.170.20">
    <property type="entry name" value="TonB-dependent receptor, beta-barrel domain"/>
    <property type="match status" value="1"/>
</dbReference>
<comment type="caution">
    <text evidence="13">The sequence shown here is derived from an EMBL/GenBank/DDBJ whole genome shotgun (WGS) entry which is preliminary data.</text>
</comment>
<evidence type="ECO:0000313" key="13">
    <source>
        <dbReference type="EMBL" id="MFC4672628.1"/>
    </source>
</evidence>
<dbReference type="InterPro" id="IPR023997">
    <property type="entry name" value="TonB-dep_OMP_SusC/RagA_CS"/>
</dbReference>
<feature type="domain" description="TonB-dependent receptor plug" evidence="12">
    <location>
        <begin position="117"/>
        <end position="223"/>
    </location>
</feature>
<dbReference type="InterPro" id="IPR039426">
    <property type="entry name" value="TonB-dep_rcpt-like"/>
</dbReference>
<evidence type="ECO:0000256" key="2">
    <source>
        <dbReference type="ARBA" id="ARBA00022448"/>
    </source>
</evidence>
<dbReference type="Pfam" id="PF13715">
    <property type="entry name" value="CarbopepD_reg_2"/>
    <property type="match status" value="1"/>
</dbReference>
<dbReference type="InterPro" id="IPR037066">
    <property type="entry name" value="Plug_dom_sf"/>
</dbReference>
<dbReference type="Pfam" id="PF07715">
    <property type="entry name" value="Plug"/>
    <property type="match status" value="1"/>
</dbReference>
<dbReference type="InterPro" id="IPR012910">
    <property type="entry name" value="Plug_dom"/>
</dbReference>
<keyword evidence="3 8" id="KW-1134">Transmembrane beta strand</keyword>